<protein>
    <submittedName>
        <fullName evidence="1">Uncharacterized protein</fullName>
    </submittedName>
</protein>
<reference evidence="1 2" key="1">
    <citation type="journal article" date="2024" name="Ann. Entomol. Soc. Am.">
        <title>Genomic analyses of the southern and eastern yellowjacket wasps (Hymenoptera: Vespidae) reveal evolutionary signatures of social life.</title>
        <authorList>
            <person name="Catto M.A."/>
            <person name="Caine P.B."/>
            <person name="Orr S.E."/>
            <person name="Hunt B.G."/>
            <person name="Goodisman M.A.D."/>
        </authorList>
    </citation>
    <scope>NUCLEOTIDE SEQUENCE [LARGE SCALE GENOMIC DNA]</scope>
    <source>
        <strain evidence="1">232</strain>
        <tissue evidence="1">Head and thorax</tissue>
    </source>
</reference>
<evidence type="ECO:0000313" key="2">
    <source>
        <dbReference type="Proteomes" id="UP001607303"/>
    </source>
</evidence>
<dbReference type="Proteomes" id="UP001607303">
    <property type="component" value="Unassembled WGS sequence"/>
</dbReference>
<accession>A0ABD2CD29</accession>
<evidence type="ECO:0000313" key="1">
    <source>
        <dbReference type="EMBL" id="KAL2742971.1"/>
    </source>
</evidence>
<proteinExistence type="predicted"/>
<organism evidence="1 2">
    <name type="scientific">Vespula maculifrons</name>
    <name type="common">Eastern yellow jacket</name>
    <name type="synonym">Wasp</name>
    <dbReference type="NCBI Taxonomy" id="7453"/>
    <lineage>
        <taxon>Eukaryota</taxon>
        <taxon>Metazoa</taxon>
        <taxon>Ecdysozoa</taxon>
        <taxon>Arthropoda</taxon>
        <taxon>Hexapoda</taxon>
        <taxon>Insecta</taxon>
        <taxon>Pterygota</taxon>
        <taxon>Neoptera</taxon>
        <taxon>Endopterygota</taxon>
        <taxon>Hymenoptera</taxon>
        <taxon>Apocrita</taxon>
        <taxon>Aculeata</taxon>
        <taxon>Vespoidea</taxon>
        <taxon>Vespidae</taxon>
        <taxon>Vespinae</taxon>
        <taxon>Vespula</taxon>
    </lineage>
</organism>
<gene>
    <name evidence="1" type="ORF">V1477_008460</name>
</gene>
<sequence>MESALYSHMLDFISTGLCQSKHFLYKTLIYINGVSTKEKKVESIRANPKSIITKWFKATNRIHTLPSSSVHVPSEIFFKRTFEVVKSPWTIFFECNLAITNPNPFPINLTICSTLTLSDTFSSI</sequence>
<dbReference type="EMBL" id="JAYRBN010000056">
    <property type="protein sequence ID" value="KAL2742971.1"/>
    <property type="molecule type" value="Genomic_DNA"/>
</dbReference>
<comment type="caution">
    <text evidence="1">The sequence shown here is derived from an EMBL/GenBank/DDBJ whole genome shotgun (WGS) entry which is preliminary data.</text>
</comment>
<name>A0ABD2CD29_VESMC</name>
<keyword evidence="2" id="KW-1185">Reference proteome</keyword>
<dbReference type="AlphaFoldDB" id="A0ABD2CD29"/>